<dbReference type="Gene3D" id="3.40.640.10">
    <property type="entry name" value="Type I PLP-dependent aspartate aminotransferase-like (Major domain)"/>
    <property type="match status" value="1"/>
</dbReference>
<dbReference type="GO" id="GO:0006535">
    <property type="term" value="P:cysteine biosynthetic process from serine"/>
    <property type="evidence" value="ECO:0007669"/>
    <property type="project" value="TreeGrafter"/>
</dbReference>
<dbReference type="InterPro" id="IPR000277">
    <property type="entry name" value="Cys/Met-Metab_PyrdxlP-dep_enz"/>
</dbReference>
<evidence type="ECO:0000256" key="4">
    <source>
        <dbReference type="ARBA" id="ARBA00022898"/>
    </source>
</evidence>
<comment type="similarity">
    <text evidence="2">Belongs to the trans-sulfuration enzymes family.</text>
</comment>
<dbReference type="GO" id="GO:0071269">
    <property type="term" value="P:L-homocysteine biosynthetic process"/>
    <property type="evidence" value="ECO:0007669"/>
    <property type="project" value="TreeGrafter"/>
</dbReference>
<evidence type="ECO:0000256" key="2">
    <source>
        <dbReference type="ARBA" id="ARBA00009077"/>
    </source>
</evidence>
<dbReference type="Gene3D" id="3.90.1150.10">
    <property type="entry name" value="Aspartate Aminotransferase, domain 1"/>
    <property type="match status" value="1"/>
</dbReference>
<evidence type="ECO:0000256" key="3">
    <source>
        <dbReference type="ARBA" id="ARBA00022679"/>
    </source>
</evidence>
<evidence type="ECO:0000256" key="1">
    <source>
        <dbReference type="ARBA" id="ARBA00001933"/>
    </source>
</evidence>
<dbReference type="GO" id="GO:0004124">
    <property type="term" value="F:cysteine synthase activity"/>
    <property type="evidence" value="ECO:0007669"/>
    <property type="project" value="TreeGrafter"/>
</dbReference>
<keyword evidence="4" id="KW-0663">Pyridoxal phosphate</keyword>
<dbReference type="Pfam" id="PF01053">
    <property type="entry name" value="Cys_Met_Meta_PP"/>
    <property type="match status" value="1"/>
</dbReference>
<dbReference type="GO" id="GO:0003961">
    <property type="term" value="F:O-acetylhomoserine aminocarboxypropyltransferase activity"/>
    <property type="evidence" value="ECO:0007669"/>
    <property type="project" value="TreeGrafter"/>
</dbReference>
<accession>A0A1V0SL56</accession>
<dbReference type="EMBL" id="KY684113">
    <property type="protein sequence ID" value="ARF12460.1"/>
    <property type="molecule type" value="Genomic_DNA"/>
</dbReference>
<dbReference type="PIRSF" id="PIRSF001434">
    <property type="entry name" value="CGS"/>
    <property type="match status" value="1"/>
</dbReference>
<protein>
    <submittedName>
        <fullName evidence="5">Cystathionine beta-lyase/cystathionine gamma-synthase</fullName>
    </submittedName>
</protein>
<keyword evidence="5" id="KW-0456">Lyase</keyword>
<dbReference type="GO" id="GO:0030170">
    <property type="term" value="F:pyridoxal phosphate binding"/>
    <property type="evidence" value="ECO:0007669"/>
    <property type="project" value="InterPro"/>
</dbReference>
<gene>
    <name evidence="5" type="ORF">Klosneuvirus_6_22</name>
</gene>
<reference evidence="5" key="1">
    <citation type="journal article" date="2017" name="Science">
        <title>Giant viruses with an expanded complement of translation system components.</title>
        <authorList>
            <person name="Schulz F."/>
            <person name="Yutin N."/>
            <person name="Ivanova N.N."/>
            <person name="Ortega D.R."/>
            <person name="Lee T.K."/>
            <person name="Vierheilig J."/>
            <person name="Daims H."/>
            <person name="Horn M."/>
            <person name="Wagner M."/>
            <person name="Jensen G.J."/>
            <person name="Kyrpides N.C."/>
            <person name="Koonin E.V."/>
            <person name="Woyke T."/>
        </authorList>
    </citation>
    <scope>NUCLEOTIDE SEQUENCE</scope>
    <source>
        <strain evidence="5">KNV1</strain>
    </source>
</reference>
<dbReference type="InterPro" id="IPR015421">
    <property type="entry name" value="PyrdxlP-dep_Trfase_major"/>
</dbReference>
<evidence type="ECO:0000313" key="5">
    <source>
        <dbReference type="EMBL" id="ARF12460.1"/>
    </source>
</evidence>
<comment type="cofactor">
    <cofactor evidence="1">
        <name>pyridoxal 5'-phosphate</name>
        <dbReference type="ChEBI" id="CHEBI:597326"/>
    </cofactor>
</comment>
<dbReference type="InterPro" id="IPR015422">
    <property type="entry name" value="PyrdxlP-dep_Trfase_small"/>
</dbReference>
<keyword evidence="3" id="KW-0808">Transferase</keyword>
<name>A0A1V0SL56_9VIRU</name>
<dbReference type="PANTHER" id="PTHR43797:SF2">
    <property type="entry name" value="HOMOCYSTEINE_CYSTEINE SYNTHASE"/>
    <property type="match status" value="1"/>
</dbReference>
<dbReference type="GO" id="GO:0016829">
    <property type="term" value="F:lyase activity"/>
    <property type="evidence" value="ECO:0007669"/>
    <property type="project" value="UniProtKB-KW"/>
</dbReference>
<sequence>MEQSEDLVISTMKNRSHYNRTSHPQIQKLGELLMKNYNVKFCHVTSSGMNAISTLFHSIFIHHKFANFNIIYGNELYCDTPRLFEYFKEVYGMNIDEFMITSDNLVELFETDYKAQNNILYIESCSNPSGYIFDFSMIDKLRSLSNILYVIVDNTWLTEVIFNPFEHGCDFTVTSLTKYYGGGVAIGGAILSNNEPIMTSVMKWSKVNGQHVSPYNCELIYNNILTMKDRIANSSSLTTKVIEYLKSKPKISNMSHPLLANHVSYNLAIKYFKTINDVNLGPSVLTFMVKTKKNNIIKFFKNNTILDFKTSFGSQLSRIDSYPGTYYNNDHPEIKYTVLRLALGYNDTYERVVEGLDELFMQIE</sequence>
<proteinExistence type="inferred from homology"/>
<dbReference type="GO" id="GO:0019346">
    <property type="term" value="P:transsulfuration"/>
    <property type="evidence" value="ECO:0007669"/>
    <property type="project" value="InterPro"/>
</dbReference>
<dbReference type="InterPro" id="IPR006235">
    <property type="entry name" value="OAc-hSer/O-AcSer_sulfhydrylase"/>
</dbReference>
<dbReference type="InterPro" id="IPR015424">
    <property type="entry name" value="PyrdxlP-dep_Trfase"/>
</dbReference>
<dbReference type="PANTHER" id="PTHR43797">
    <property type="entry name" value="HOMOCYSTEINE/CYSTEINE SYNTHASE"/>
    <property type="match status" value="1"/>
</dbReference>
<organism evidence="5">
    <name type="scientific">Klosneuvirus KNV1</name>
    <dbReference type="NCBI Taxonomy" id="1977640"/>
    <lineage>
        <taxon>Viruses</taxon>
        <taxon>Varidnaviria</taxon>
        <taxon>Bamfordvirae</taxon>
        <taxon>Nucleocytoviricota</taxon>
        <taxon>Megaviricetes</taxon>
        <taxon>Imitervirales</taxon>
        <taxon>Mimiviridae</taxon>
        <taxon>Klosneuvirinae</taxon>
        <taxon>Klosneuvirus</taxon>
    </lineage>
</organism>
<dbReference type="SUPFAM" id="SSF53383">
    <property type="entry name" value="PLP-dependent transferases"/>
    <property type="match status" value="1"/>
</dbReference>